<organism evidence="2 3">
    <name type="scientific">Convivina praedatoris</name>
    <dbReference type="NCBI Taxonomy" id="2880963"/>
    <lineage>
        <taxon>Bacteria</taxon>
        <taxon>Bacillati</taxon>
        <taxon>Bacillota</taxon>
        <taxon>Bacilli</taxon>
        <taxon>Lactobacillales</taxon>
        <taxon>Lactobacillaceae</taxon>
        <taxon>Convivina</taxon>
    </lineage>
</organism>
<name>A0ABN8H736_9LACO</name>
<protein>
    <recommendedName>
        <fullName evidence="4">Pr6Pr family membrane protein</fullName>
    </recommendedName>
</protein>
<feature type="transmembrane region" description="Helical" evidence="1">
    <location>
        <begin position="177"/>
        <end position="198"/>
    </location>
</feature>
<dbReference type="RefSeq" id="WP_248705485.1">
    <property type="nucleotide sequence ID" value="NZ_CAKOET010000001.1"/>
</dbReference>
<keyword evidence="1" id="KW-0812">Transmembrane</keyword>
<feature type="transmembrane region" description="Helical" evidence="1">
    <location>
        <begin position="36"/>
        <end position="56"/>
    </location>
</feature>
<keyword evidence="3" id="KW-1185">Reference proteome</keyword>
<keyword evidence="1" id="KW-0472">Membrane</keyword>
<dbReference type="NCBIfam" id="NF038065">
    <property type="entry name" value="Pr6Pr"/>
    <property type="match status" value="1"/>
</dbReference>
<evidence type="ECO:0000313" key="3">
    <source>
        <dbReference type="Proteomes" id="UP000838102"/>
    </source>
</evidence>
<evidence type="ECO:0000256" key="1">
    <source>
        <dbReference type="SAM" id="Phobius"/>
    </source>
</evidence>
<dbReference type="Proteomes" id="UP000838102">
    <property type="component" value="Unassembled WGS sequence"/>
</dbReference>
<keyword evidence="1" id="KW-1133">Transmembrane helix</keyword>
<proteinExistence type="predicted"/>
<reference evidence="2" key="1">
    <citation type="submission" date="2022-03" db="EMBL/GenBank/DDBJ databases">
        <authorList>
            <person name="Hettiarachchi G."/>
        </authorList>
    </citation>
    <scope>NUCLEOTIDE SEQUENCE</scope>
    <source>
        <strain evidence="2">LMG 32447</strain>
    </source>
</reference>
<dbReference type="EMBL" id="CAKOEU010000001">
    <property type="protein sequence ID" value="CAH1849890.1"/>
    <property type="molecule type" value="Genomic_DNA"/>
</dbReference>
<feature type="transmembrane region" description="Helical" evidence="1">
    <location>
        <begin position="68"/>
        <end position="92"/>
    </location>
</feature>
<feature type="transmembrane region" description="Helical" evidence="1">
    <location>
        <begin position="12"/>
        <end position="30"/>
    </location>
</feature>
<feature type="transmembrane region" description="Helical" evidence="1">
    <location>
        <begin position="98"/>
        <end position="121"/>
    </location>
</feature>
<comment type="caution">
    <text evidence="2">The sequence shown here is derived from an EMBL/GenBank/DDBJ whole genome shotgun (WGS) entry which is preliminary data.</text>
</comment>
<dbReference type="InterPro" id="IPR049713">
    <property type="entry name" value="Pr6Pr-like"/>
</dbReference>
<feature type="transmembrane region" description="Helical" evidence="1">
    <location>
        <begin position="133"/>
        <end position="157"/>
    </location>
</feature>
<sequence length="208" mass="23963">MPIIKNKRIALSYEAILILIAIYGVFINTGLDPRAFLYYTTLSNLLCMLYFAYNIVRTLQNKPINHNFKGAITLAITVTMLIYWCILAPYNFDVHNFSQLLGTLCVHLFVPLMAIFDWILFDKKGHFSKWAPLSWLAIPLVYYVFAVIAASCNITFANSKHYPYFFIDSNLLGWGPVLLIVLALTIFFLIFGYLFYFIDTKWGAKGHK</sequence>
<gene>
    <name evidence="2" type="ORF">LMG032447_00006</name>
</gene>
<evidence type="ECO:0008006" key="4">
    <source>
        <dbReference type="Google" id="ProtNLM"/>
    </source>
</evidence>
<evidence type="ECO:0000313" key="2">
    <source>
        <dbReference type="EMBL" id="CAH1849890.1"/>
    </source>
</evidence>
<accession>A0ABN8H736</accession>